<name>A0A2R6CCI0_9ARCH</name>
<evidence type="ECO:0000313" key="2">
    <source>
        <dbReference type="Proteomes" id="UP000242015"/>
    </source>
</evidence>
<evidence type="ECO:0000313" key="1">
    <source>
        <dbReference type="EMBL" id="PSO08615.1"/>
    </source>
</evidence>
<protein>
    <submittedName>
        <fullName evidence="1">Uncharacterized protein</fullName>
    </submittedName>
</protein>
<sequence length="148" mass="16163">MNPYLSFNPYIFVRRGAPMGLAAYGVLNQSGTLAPYVINTSSVFGYANVSSMLAYNQTAAQQANLSDPYAASLQLNLILAVRNSDGSYYVYWPQNVPTFYADKQQVQLGSNVLNVSRDGAYLTNSSITSPNGYVDSSGYYGTTSTRRF</sequence>
<dbReference type="AlphaFoldDB" id="A0A2R6CCI0"/>
<dbReference type="Proteomes" id="UP000242015">
    <property type="component" value="Unassembled WGS sequence"/>
</dbReference>
<dbReference type="Pfam" id="PF05317">
    <property type="entry name" value="Thermopsin"/>
    <property type="match status" value="1"/>
</dbReference>
<proteinExistence type="predicted"/>
<comment type="caution">
    <text evidence="1">The sequence shown here is derived from an EMBL/GenBank/DDBJ whole genome shotgun (WGS) entry which is preliminary data.</text>
</comment>
<organism evidence="1 2">
    <name type="scientific">Candidatus Marsarchaeota G2 archaeon BE_D</name>
    <dbReference type="NCBI Taxonomy" id="1978158"/>
    <lineage>
        <taxon>Archaea</taxon>
        <taxon>Candidatus Marsarchaeota</taxon>
        <taxon>Candidatus Marsarchaeota group 2</taxon>
    </lineage>
</organism>
<gene>
    <name evidence="1" type="ORF">B9Q04_04655</name>
</gene>
<accession>A0A2R6CCI0</accession>
<reference evidence="1 2" key="1">
    <citation type="submission" date="2017-04" db="EMBL/GenBank/DDBJ databases">
        <title>Novel microbial lineages endemic to geothermal iron-oxide mats fill important gaps in the evolutionary history of Archaea.</title>
        <authorList>
            <person name="Jay Z.J."/>
            <person name="Beam J.P."/>
            <person name="Dlakic M."/>
            <person name="Rusch D.B."/>
            <person name="Kozubal M.A."/>
            <person name="Inskeep W.P."/>
        </authorList>
    </citation>
    <scope>NUCLEOTIDE SEQUENCE [LARGE SCALE GENOMIC DNA]</scope>
    <source>
        <strain evidence="1">BE_D</strain>
    </source>
</reference>
<dbReference type="EMBL" id="NEXF01000068">
    <property type="protein sequence ID" value="PSO08615.1"/>
    <property type="molecule type" value="Genomic_DNA"/>
</dbReference>
<dbReference type="InterPro" id="IPR007981">
    <property type="entry name" value="Peptidase_A5"/>
</dbReference>